<feature type="signal peptide" evidence="12">
    <location>
        <begin position="1"/>
        <end position="26"/>
    </location>
</feature>
<dbReference type="PANTHER" id="PTHR48055">
    <property type="entry name" value="LEUCINE-RICH REPEAT RECEPTOR PROTEIN KINASE EMS1"/>
    <property type="match status" value="1"/>
</dbReference>
<dbReference type="SMART" id="SM00220">
    <property type="entry name" value="S_TKc"/>
    <property type="match status" value="1"/>
</dbReference>
<dbReference type="InterPro" id="IPR000719">
    <property type="entry name" value="Prot_kinase_dom"/>
</dbReference>
<keyword evidence="14" id="KW-0808">Transferase</keyword>
<dbReference type="Pfam" id="PF00069">
    <property type="entry name" value="Pkinase"/>
    <property type="match status" value="1"/>
</dbReference>
<dbReference type="InterPro" id="IPR051564">
    <property type="entry name" value="LRR_receptor-like_kinase"/>
</dbReference>
<protein>
    <submittedName>
        <fullName evidence="14">Leucine-rich repeat receptor-like serine/threonine/tyrosine-protein kinase SOBIR1</fullName>
    </submittedName>
</protein>
<dbReference type="EMBL" id="JANAVB010008599">
    <property type="protein sequence ID" value="KAJ6841521.1"/>
    <property type="molecule type" value="Genomic_DNA"/>
</dbReference>
<dbReference type="AlphaFoldDB" id="A0AAX6DME7"/>
<evidence type="ECO:0000313" key="16">
    <source>
        <dbReference type="Proteomes" id="UP001140949"/>
    </source>
</evidence>
<keyword evidence="4 12" id="KW-0732">Signal</keyword>
<proteinExistence type="predicted"/>
<name>A0AAX6DME7_IRIPA</name>
<keyword evidence="6 11" id="KW-1133">Transmembrane helix</keyword>
<evidence type="ECO:0000256" key="3">
    <source>
        <dbReference type="ARBA" id="ARBA00022692"/>
    </source>
</evidence>
<organism evidence="14 16">
    <name type="scientific">Iris pallida</name>
    <name type="common">Sweet iris</name>
    <dbReference type="NCBI Taxonomy" id="29817"/>
    <lineage>
        <taxon>Eukaryota</taxon>
        <taxon>Viridiplantae</taxon>
        <taxon>Streptophyta</taxon>
        <taxon>Embryophyta</taxon>
        <taxon>Tracheophyta</taxon>
        <taxon>Spermatophyta</taxon>
        <taxon>Magnoliopsida</taxon>
        <taxon>Liliopsida</taxon>
        <taxon>Asparagales</taxon>
        <taxon>Iridaceae</taxon>
        <taxon>Iridoideae</taxon>
        <taxon>Irideae</taxon>
        <taxon>Iris</taxon>
    </lineage>
</organism>
<comment type="caution">
    <text evidence="14">The sequence shown here is derived from an EMBL/GenBank/DDBJ whole genome shotgun (WGS) entry which is preliminary data.</text>
</comment>
<gene>
    <name evidence="14" type="ORF">M6B38_236835</name>
    <name evidence="15" type="ORF">M6B38_306540</name>
</gene>
<reference evidence="14" key="2">
    <citation type="submission" date="2023-04" db="EMBL/GenBank/DDBJ databases">
        <authorList>
            <person name="Bruccoleri R.E."/>
            <person name="Oakeley E.J."/>
            <person name="Faust A.-M."/>
            <person name="Dessus-Babus S."/>
            <person name="Altorfer M."/>
            <person name="Burckhardt D."/>
            <person name="Oertli M."/>
            <person name="Naumann U."/>
            <person name="Petersen F."/>
            <person name="Wong J."/>
        </authorList>
    </citation>
    <scope>NUCLEOTIDE SEQUENCE</scope>
    <source>
        <strain evidence="14">GSM-AAB239-AS_SAM_17_03QT</strain>
        <tissue evidence="14">Leaf</tissue>
    </source>
</reference>
<evidence type="ECO:0000256" key="1">
    <source>
        <dbReference type="ARBA" id="ARBA00004167"/>
    </source>
</evidence>
<dbReference type="SUPFAM" id="SSF56112">
    <property type="entry name" value="Protein kinase-like (PK-like)"/>
    <property type="match status" value="1"/>
</dbReference>
<evidence type="ECO:0000256" key="2">
    <source>
        <dbReference type="ARBA" id="ARBA00022614"/>
    </source>
</evidence>
<evidence type="ECO:0000256" key="9">
    <source>
        <dbReference type="ARBA" id="ARBA00023180"/>
    </source>
</evidence>
<keyword evidence="8 14" id="KW-0675">Receptor</keyword>
<evidence type="ECO:0000256" key="4">
    <source>
        <dbReference type="ARBA" id="ARBA00022729"/>
    </source>
</evidence>
<keyword evidence="16" id="KW-1185">Reference proteome</keyword>
<evidence type="ECO:0000256" key="7">
    <source>
        <dbReference type="ARBA" id="ARBA00023136"/>
    </source>
</evidence>
<comment type="subcellular location">
    <subcellularLocation>
        <location evidence="1">Membrane</location>
        <topology evidence="1">Single-pass membrane protein</topology>
    </subcellularLocation>
</comment>
<evidence type="ECO:0000256" key="5">
    <source>
        <dbReference type="ARBA" id="ARBA00022737"/>
    </source>
</evidence>
<dbReference type="GO" id="GO:0005524">
    <property type="term" value="F:ATP binding"/>
    <property type="evidence" value="ECO:0007669"/>
    <property type="project" value="InterPro"/>
</dbReference>
<evidence type="ECO:0000256" key="12">
    <source>
        <dbReference type="SAM" id="SignalP"/>
    </source>
</evidence>
<dbReference type="InterPro" id="IPR011009">
    <property type="entry name" value="Kinase-like_dom_sf"/>
</dbReference>
<reference evidence="14" key="1">
    <citation type="journal article" date="2023" name="GigaByte">
        <title>Genome assembly of the bearded iris, Iris pallida Lam.</title>
        <authorList>
            <person name="Bruccoleri R.E."/>
            <person name="Oakeley E.J."/>
            <person name="Faust A.M.E."/>
            <person name="Altorfer M."/>
            <person name="Dessus-Babus S."/>
            <person name="Burckhardt D."/>
            <person name="Oertli M."/>
            <person name="Naumann U."/>
            <person name="Petersen F."/>
            <person name="Wong J."/>
        </authorList>
    </citation>
    <scope>NUCLEOTIDE SEQUENCE</scope>
    <source>
        <strain evidence="14">GSM-AAB239-AS_SAM_17_03QT</strain>
    </source>
</reference>
<dbReference type="InterPro" id="IPR008271">
    <property type="entry name" value="Ser/Thr_kinase_AS"/>
</dbReference>
<sequence length="444" mass="49674">MVMAMAGRLLPLLFLFLFLFFNSISSFHGVDADPFLVNFLTFDNSVLPKRNILLENSNNGRSSATSSPMPTSTPHRRDNRSYRAGNWVFGFVAGTAVGVATSLLMSVFSCMLLSCVRGRYRSYGSSSIFSPIIQNADDLKFLENDDVIASLEVIGRGGCGEVRRAPLASDPGKHIAIKKIVKRSFDGAEPIAADESVPLDKWMRQIRSEILTVGRIRHRNLLPLLAHVTRPDCHFLVYEFMKNGSLHDVIKKSSEGRLDLDWITRHKIATAVASGLEYLHIHHKPRVIHRDLKPANILLDDGMEARIADFGMAKEVPDTNTHMTTSNVAGTVGYIAPEYHQTLKFTTKCDVYSFGVILAVLVTGRFPSDEFFFQETDEISLVRWLRGVTNSADPRVGIDHRLIGNGYEEQMMLVLKIACFCTMDDPKERPSSKEVRVMLSQIVH</sequence>
<keyword evidence="7 11" id="KW-0472">Membrane</keyword>
<feature type="compositionally biased region" description="Low complexity" evidence="10">
    <location>
        <begin position="62"/>
        <end position="73"/>
    </location>
</feature>
<evidence type="ECO:0000256" key="8">
    <source>
        <dbReference type="ARBA" id="ARBA00023170"/>
    </source>
</evidence>
<feature type="region of interest" description="Disordered" evidence="10">
    <location>
        <begin position="57"/>
        <end position="78"/>
    </location>
</feature>
<dbReference type="Proteomes" id="UP001140949">
    <property type="component" value="Unassembled WGS sequence"/>
</dbReference>
<accession>A0AAX6DME7</accession>
<keyword evidence="14" id="KW-0418">Kinase</keyword>
<dbReference type="EMBL" id="JANAVB010043242">
    <property type="protein sequence ID" value="KAJ6792934.1"/>
    <property type="molecule type" value="Genomic_DNA"/>
</dbReference>
<evidence type="ECO:0000256" key="10">
    <source>
        <dbReference type="SAM" id="MobiDB-lite"/>
    </source>
</evidence>
<dbReference type="PANTHER" id="PTHR48055:SF22">
    <property type="entry name" value="LEUCINE-RICH REPEAT RECEPTOR-LIKE SERINE_THREONINE_TYROSINE-PROTEIN KINASE SOBIR1"/>
    <property type="match status" value="1"/>
</dbReference>
<evidence type="ECO:0000256" key="6">
    <source>
        <dbReference type="ARBA" id="ARBA00022989"/>
    </source>
</evidence>
<dbReference type="FunFam" id="1.10.510.10:FF:000479">
    <property type="entry name" value="Leucine-rich repeat receptor-like protein kinase"/>
    <property type="match status" value="1"/>
</dbReference>
<feature type="chain" id="PRO_5044718597" evidence="12">
    <location>
        <begin position="27"/>
        <end position="444"/>
    </location>
</feature>
<dbReference type="Gene3D" id="3.30.200.20">
    <property type="entry name" value="Phosphorylase Kinase, domain 1"/>
    <property type="match status" value="1"/>
</dbReference>
<dbReference type="PROSITE" id="PS50011">
    <property type="entry name" value="PROTEIN_KINASE_DOM"/>
    <property type="match status" value="1"/>
</dbReference>
<evidence type="ECO:0000313" key="14">
    <source>
        <dbReference type="EMBL" id="KAJ6792934.1"/>
    </source>
</evidence>
<dbReference type="GO" id="GO:0016020">
    <property type="term" value="C:membrane"/>
    <property type="evidence" value="ECO:0007669"/>
    <property type="project" value="UniProtKB-SubCell"/>
</dbReference>
<evidence type="ECO:0000313" key="15">
    <source>
        <dbReference type="EMBL" id="KAJ6841521.1"/>
    </source>
</evidence>
<keyword evidence="9" id="KW-0325">Glycoprotein</keyword>
<evidence type="ECO:0000259" key="13">
    <source>
        <dbReference type="PROSITE" id="PS50011"/>
    </source>
</evidence>
<feature type="transmembrane region" description="Helical" evidence="11">
    <location>
        <begin position="87"/>
        <end position="113"/>
    </location>
</feature>
<keyword evidence="5" id="KW-0677">Repeat</keyword>
<dbReference type="Gene3D" id="1.10.510.10">
    <property type="entry name" value="Transferase(Phosphotransferase) domain 1"/>
    <property type="match status" value="1"/>
</dbReference>
<feature type="domain" description="Protein kinase" evidence="13">
    <location>
        <begin position="148"/>
        <end position="444"/>
    </location>
</feature>
<keyword evidence="3 11" id="KW-0812">Transmembrane</keyword>
<evidence type="ECO:0000256" key="11">
    <source>
        <dbReference type="SAM" id="Phobius"/>
    </source>
</evidence>
<dbReference type="PROSITE" id="PS00108">
    <property type="entry name" value="PROTEIN_KINASE_ST"/>
    <property type="match status" value="1"/>
</dbReference>
<dbReference type="GO" id="GO:0004672">
    <property type="term" value="F:protein kinase activity"/>
    <property type="evidence" value="ECO:0007669"/>
    <property type="project" value="InterPro"/>
</dbReference>
<keyword evidence="2" id="KW-0433">Leucine-rich repeat</keyword>